<reference evidence="2 3" key="1">
    <citation type="submission" date="2013-11" db="EMBL/GenBank/DDBJ databases">
        <title>The Genome Sequence of Phytophthora parasitica P1569.</title>
        <authorList>
            <consortium name="The Broad Institute Genomics Platform"/>
            <person name="Russ C."/>
            <person name="Tyler B."/>
            <person name="Panabieres F."/>
            <person name="Shan W."/>
            <person name="Tripathy S."/>
            <person name="Grunwald N."/>
            <person name="Machado M."/>
            <person name="Johnson C.S."/>
            <person name="Arredondo F."/>
            <person name="Hong C."/>
            <person name="Coffey M."/>
            <person name="Young S.K."/>
            <person name="Zeng Q."/>
            <person name="Gargeya S."/>
            <person name="Fitzgerald M."/>
            <person name="Abouelleil A."/>
            <person name="Alvarado L."/>
            <person name="Chapman S.B."/>
            <person name="Gainer-Dewar J."/>
            <person name="Goldberg J."/>
            <person name="Griggs A."/>
            <person name="Gujja S."/>
            <person name="Hansen M."/>
            <person name="Howarth C."/>
            <person name="Imamovic A."/>
            <person name="Ireland A."/>
            <person name="Larimer J."/>
            <person name="McCowan C."/>
            <person name="Murphy C."/>
            <person name="Pearson M."/>
            <person name="Poon T.W."/>
            <person name="Priest M."/>
            <person name="Roberts A."/>
            <person name="Saif S."/>
            <person name="Shea T."/>
            <person name="Sykes S."/>
            <person name="Wortman J."/>
            <person name="Nusbaum C."/>
            <person name="Birren B."/>
        </authorList>
    </citation>
    <scope>NUCLEOTIDE SEQUENCE [LARGE SCALE GENOMIC DNA]</scope>
    <source>
        <strain evidence="2 3">P1569</strain>
    </source>
</reference>
<organism evidence="2 3">
    <name type="scientific">Phytophthora nicotianae P1569</name>
    <dbReference type="NCBI Taxonomy" id="1317065"/>
    <lineage>
        <taxon>Eukaryota</taxon>
        <taxon>Sar</taxon>
        <taxon>Stramenopiles</taxon>
        <taxon>Oomycota</taxon>
        <taxon>Peronosporomycetes</taxon>
        <taxon>Peronosporales</taxon>
        <taxon>Peronosporaceae</taxon>
        <taxon>Phytophthora</taxon>
    </lineage>
</organism>
<dbReference type="SMART" id="SM00174">
    <property type="entry name" value="RHO"/>
    <property type="match status" value="1"/>
</dbReference>
<comment type="caution">
    <text evidence="2">The sequence shown here is derived from an EMBL/GenBank/DDBJ whole genome shotgun (WGS) entry which is preliminary data.</text>
</comment>
<dbReference type="GO" id="GO:0005525">
    <property type="term" value="F:GTP binding"/>
    <property type="evidence" value="ECO:0007669"/>
    <property type="project" value="InterPro"/>
</dbReference>
<keyword evidence="1" id="KW-0547">Nucleotide-binding</keyword>
<dbReference type="EMBL" id="ANIZ01000856">
    <property type="protein sequence ID" value="ETI52048.1"/>
    <property type="molecule type" value="Genomic_DNA"/>
</dbReference>
<dbReference type="NCBIfam" id="TIGR00231">
    <property type="entry name" value="small_GTP"/>
    <property type="match status" value="1"/>
</dbReference>
<dbReference type="eggNOG" id="KOG0092">
    <property type="taxonomic scope" value="Eukaryota"/>
</dbReference>
<dbReference type="InterPro" id="IPR001806">
    <property type="entry name" value="Small_GTPase"/>
</dbReference>
<dbReference type="SUPFAM" id="SSF52540">
    <property type="entry name" value="P-loop containing nucleoside triphosphate hydrolases"/>
    <property type="match status" value="1"/>
</dbReference>
<dbReference type="SMART" id="SM00173">
    <property type="entry name" value="RAS"/>
    <property type="match status" value="1"/>
</dbReference>
<accession>V9FMN6</accession>
<dbReference type="FunFam" id="3.40.50.300:FF:000808">
    <property type="entry name" value="Small GTP-binding protein, putative"/>
    <property type="match status" value="1"/>
</dbReference>
<dbReference type="Proteomes" id="UP000018721">
    <property type="component" value="Unassembled WGS sequence"/>
</dbReference>
<dbReference type="InterPro" id="IPR027417">
    <property type="entry name" value="P-loop_NTPase"/>
</dbReference>
<dbReference type="Pfam" id="PF00071">
    <property type="entry name" value="Ras"/>
    <property type="match status" value="1"/>
</dbReference>
<dbReference type="PROSITE" id="PS51421">
    <property type="entry name" value="RAS"/>
    <property type="match status" value="1"/>
</dbReference>
<name>V9FMN6_PHYNI</name>
<dbReference type="PRINTS" id="PR00449">
    <property type="entry name" value="RASTRNSFRMNG"/>
</dbReference>
<gene>
    <name evidence="2" type="ORF">F443_04734</name>
</gene>
<dbReference type="PROSITE" id="PS51420">
    <property type="entry name" value="RHO"/>
    <property type="match status" value="1"/>
</dbReference>
<dbReference type="CDD" id="cd01860">
    <property type="entry name" value="Rab5_related"/>
    <property type="match status" value="1"/>
</dbReference>
<dbReference type="HOGENOM" id="CLU_041217_10_2_1"/>
<sequence length="245" mass="27035">MPLIRVSSNRQCCRLPLAKSRLLVCTEREKRERTERECLEPEHITMADAGNSKAREVKVVLLGDTGVGKSSLVLRFVTNNFRPYSESTIGASFMSKMIVVNDTPIKYQIWDTAGQEKYHSLAPMYYRGAAAAIVVYDITRKQSLTTLKNWVKELKQLGPDNIVIAIAGNKSDLEEKREVPASQARAYAEEIGALFIETSAKEDTNVSDLFIQISQALPTASAESNALPEIVDPYGGGKKKSSGCC</sequence>
<dbReference type="OrthoDB" id="63533at2759"/>
<evidence type="ECO:0000313" key="3">
    <source>
        <dbReference type="Proteomes" id="UP000018721"/>
    </source>
</evidence>
<proteinExistence type="predicted"/>
<dbReference type="SMART" id="SM00176">
    <property type="entry name" value="RAN"/>
    <property type="match status" value="1"/>
</dbReference>
<evidence type="ECO:0000256" key="1">
    <source>
        <dbReference type="ARBA" id="ARBA00022741"/>
    </source>
</evidence>
<protein>
    <submittedName>
        <fullName evidence="2">Uncharacterized protein</fullName>
    </submittedName>
</protein>
<dbReference type="SMART" id="SM00175">
    <property type="entry name" value="RAB"/>
    <property type="match status" value="1"/>
</dbReference>
<keyword evidence="3" id="KW-1185">Reference proteome</keyword>
<dbReference type="AlphaFoldDB" id="V9FMN6"/>
<evidence type="ECO:0000313" key="2">
    <source>
        <dbReference type="EMBL" id="ETI52048.1"/>
    </source>
</evidence>
<dbReference type="GO" id="GO:0003924">
    <property type="term" value="F:GTPase activity"/>
    <property type="evidence" value="ECO:0007669"/>
    <property type="project" value="InterPro"/>
</dbReference>
<dbReference type="PANTHER" id="PTHR47978">
    <property type="match status" value="1"/>
</dbReference>
<dbReference type="Gene3D" id="3.40.50.300">
    <property type="entry name" value="P-loop containing nucleotide triphosphate hydrolases"/>
    <property type="match status" value="1"/>
</dbReference>
<dbReference type="PROSITE" id="PS51419">
    <property type="entry name" value="RAB"/>
    <property type="match status" value="1"/>
</dbReference>
<dbReference type="InterPro" id="IPR005225">
    <property type="entry name" value="Small_GTP-bd"/>
</dbReference>